<dbReference type="GeneTree" id="ENSGT00940000154203"/>
<protein>
    <recommendedName>
        <fullName evidence="6">Protein kinase domain-containing protein</fullName>
    </recommendedName>
</protein>
<dbReference type="InterPro" id="IPR011009">
    <property type="entry name" value="Kinase-like_dom_sf"/>
</dbReference>
<dbReference type="FunFam" id="1.10.510.10:FF:001110">
    <property type="entry name" value="AGC family protein kinase"/>
    <property type="match status" value="1"/>
</dbReference>
<evidence type="ECO:0000256" key="1">
    <source>
        <dbReference type="ARBA" id="ARBA00022527"/>
    </source>
</evidence>
<evidence type="ECO:0000259" key="6">
    <source>
        <dbReference type="PROSITE" id="PS50011"/>
    </source>
</evidence>
<keyword evidence="5" id="KW-0067">ATP-binding</keyword>
<reference evidence="7" key="1">
    <citation type="submission" date="2025-08" db="UniProtKB">
        <authorList>
            <consortium name="Ensembl"/>
        </authorList>
    </citation>
    <scope>IDENTIFICATION</scope>
</reference>
<name>A0A8C5MN78_9ANUR</name>
<organism evidence="7 8">
    <name type="scientific">Leptobrachium leishanense</name>
    <name type="common">Leishan spiny toad</name>
    <dbReference type="NCBI Taxonomy" id="445787"/>
    <lineage>
        <taxon>Eukaryota</taxon>
        <taxon>Metazoa</taxon>
        <taxon>Chordata</taxon>
        <taxon>Craniata</taxon>
        <taxon>Vertebrata</taxon>
        <taxon>Euteleostomi</taxon>
        <taxon>Amphibia</taxon>
        <taxon>Batrachia</taxon>
        <taxon>Anura</taxon>
        <taxon>Pelobatoidea</taxon>
        <taxon>Megophryidae</taxon>
        <taxon>Leptobrachium</taxon>
    </lineage>
</organism>
<dbReference type="Proteomes" id="UP000694569">
    <property type="component" value="Unplaced"/>
</dbReference>
<keyword evidence="3" id="KW-0547">Nucleotide-binding</keyword>
<dbReference type="InterPro" id="IPR000719">
    <property type="entry name" value="Prot_kinase_dom"/>
</dbReference>
<evidence type="ECO:0000313" key="7">
    <source>
        <dbReference type="Ensembl" id="ENSLLEP00000017130.1"/>
    </source>
</evidence>
<dbReference type="GO" id="GO:0004674">
    <property type="term" value="F:protein serine/threonine kinase activity"/>
    <property type="evidence" value="ECO:0007669"/>
    <property type="project" value="UniProtKB-KW"/>
</dbReference>
<dbReference type="GO" id="GO:0005524">
    <property type="term" value="F:ATP binding"/>
    <property type="evidence" value="ECO:0007669"/>
    <property type="project" value="UniProtKB-KW"/>
</dbReference>
<proteinExistence type="predicted"/>
<dbReference type="PROSITE" id="PS00108">
    <property type="entry name" value="PROTEIN_KINASE_ST"/>
    <property type="match status" value="1"/>
</dbReference>
<accession>A0A8C5MN78</accession>
<evidence type="ECO:0000256" key="5">
    <source>
        <dbReference type="ARBA" id="ARBA00022840"/>
    </source>
</evidence>
<keyword evidence="8" id="KW-1185">Reference proteome</keyword>
<dbReference type="Pfam" id="PF00069">
    <property type="entry name" value="Pkinase"/>
    <property type="match status" value="1"/>
</dbReference>
<sequence>MEYVQGGSLHDFLDKKHLLNLDESRFIAAELICGIQFLHSRGVIHRDLKPENTLMSREGHVKITDFGLAVVNIVGRNKVMGQCGTLEYMSPEVLGDKRYGFAADWWSLGVMICQMITGQYPFKTTYTFKDYRRNVLTALPCYPEWLSTDARDLLYGLLNKHPKSRLEFARNIRKHAFFSDIDWKDLELCKVHPPYLVTT</sequence>
<feature type="domain" description="Protein kinase" evidence="6">
    <location>
        <begin position="1"/>
        <end position="178"/>
    </location>
</feature>
<dbReference type="Ensembl" id="ENSLLET00000017782.1">
    <property type="protein sequence ID" value="ENSLLEP00000017130.1"/>
    <property type="gene ID" value="ENSLLEG00000010748.1"/>
</dbReference>
<evidence type="ECO:0000313" key="8">
    <source>
        <dbReference type="Proteomes" id="UP000694569"/>
    </source>
</evidence>
<reference evidence="7" key="2">
    <citation type="submission" date="2025-09" db="UniProtKB">
        <authorList>
            <consortium name="Ensembl"/>
        </authorList>
    </citation>
    <scope>IDENTIFICATION</scope>
</reference>
<dbReference type="SMART" id="SM00220">
    <property type="entry name" value="S_TKc"/>
    <property type="match status" value="1"/>
</dbReference>
<keyword evidence="2" id="KW-0808">Transferase</keyword>
<dbReference type="SUPFAM" id="SSF56112">
    <property type="entry name" value="Protein kinase-like (PK-like)"/>
    <property type="match status" value="1"/>
</dbReference>
<dbReference type="PROSITE" id="PS50011">
    <property type="entry name" value="PROTEIN_KINASE_DOM"/>
    <property type="match status" value="1"/>
</dbReference>
<dbReference type="InterPro" id="IPR008271">
    <property type="entry name" value="Ser/Thr_kinase_AS"/>
</dbReference>
<evidence type="ECO:0000256" key="2">
    <source>
        <dbReference type="ARBA" id="ARBA00022679"/>
    </source>
</evidence>
<dbReference type="AlphaFoldDB" id="A0A8C5MN78"/>
<evidence type="ECO:0000256" key="3">
    <source>
        <dbReference type="ARBA" id="ARBA00022741"/>
    </source>
</evidence>
<evidence type="ECO:0000256" key="4">
    <source>
        <dbReference type="ARBA" id="ARBA00022777"/>
    </source>
</evidence>
<keyword evidence="4" id="KW-0418">Kinase</keyword>
<dbReference type="PANTHER" id="PTHR24351">
    <property type="entry name" value="RIBOSOMAL PROTEIN S6 KINASE"/>
    <property type="match status" value="1"/>
</dbReference>
<keyword evidence="1" id="KW-0723">Serine/threonine-protein kinase</keyword>
<dbReference type="Gene3D" id="1.10.510.10">
    <property type="entry name" value="Transferase(Phosphotransferase) domain 1"/>
    <property type="match status" value="1"/>
</dbReference>